<evidence type="ECO:0000313" key="2">
    <source>
        <dbReference type="Proteomes" id="UP000695562"/>
    </source>
</evidence>
<dbReference type="InterPro" id="IPR043198">
    <property type="entry name" value="Cyclin/Ssn8"/>
</dbReference>
<evidence type="ECO:0008006" key="3">
    <source>
        <dbReference type="Google" id="ProtNLM"/>
    </source>
</evidence>
<dbReference type="GO" id="GO:0006357">
    <property type="term" value="P:regulation of transcription by RNA polymerase II"/>
    <property type="evidence" value="ECO:0007669"/>
    <property type="project" value="InterPro"/>
</dbReference>
<dbReference type="InterPro" id="IPR036915">
    <property type="entry name" value="Cyclin-like_sf"/>
</dbReference>
<protein>
    <recommendedName>
        <fullName evidence="3">Cyclin N-terminal domain-containing protein</fullName>
    </recommendedName>
</protein>
<dbReference type="AlphaFoldDB" id="A0A8J4PTY0"/>
<organism evidence="1 2">
    <name type="scientific">Polysphondylium violaceum</name>
    <dbReference type="NCBI Taxonomy" id="133409"/>
    <lineage>
        <taxon>Eukaryota</taxon>
        <taxon>Amoebozoa</taxon>
        <taxon>Evosea</taxon>
        <taxon>Eumycetozoa</taxon>
        <taxon>Dictyostelia</taxon>
        <taxon>Dictyosteliales</taxon>
        <taxon>Dictyosteliaceae</taxon>
        <taxon>Polysphondylium</taxon>
    </lineage>
</organism>
<accession>A0A8J4PTY0</accession>
<name>A0A8J4PTY0_9MYCE</name>
<sequence length="301" mass="35672">MNHSIENIEYQDIFTYEIISTSCDSWHQFKSFYKDLVIFTRNLCSLLGLSSINYYHSVTLLQKYLFIISQKVKSKQFDFKNGIHYYYLIAMSCTLVSIKVNYSPMLPLKVRDVLNVGYHLLSNENLLLNDDYYTIKENVIKVEQHLLRILEFDVGLPKKMNQLPHPYLLNFLYFLESNQVESQVSYNILNDSILNLSIYCRKQEDTRFGYEEIAIFSLLYAFEMCEITIPIEINDLYLLLGFENTKNTNTKYNDFKFHMDLFYQTYDPDKEVTFRPEISIEICKPISLVEDKDIKDSQSNK</sequence>
<dbReference type="GO" id="GO:0016538">
    <property type="term" value="F:cyclin-dependent protein serine/threonine kinase regulator activity"/>
    <property type="evidence" value="ECO:0007669"/>
    <property type="project" value="InterPro"/>
</dbReference>
<proteinExistence type="predicted"/>
<comment type="caution">
    <text evidence="1">The sequence shown here is derived from an EMBL/GenBank/DDBJ whole genome shotgun (WGS) entry which is preliminary data.</text>
</comment>
<dbReference type="Gene3D" id="1.10.472.10">
    <property type="entry name" value="Cyclin-like"/>
    <property type="match status" value="1"/>
</dbReference>
<keyword evidence="2" id="KW-1185">Reference proteome</keyword>
<gene>
    <name evidence="1" type="ORF">CYY_006186</name>
</gene>
<dbReference type="Proteomes" id="UP000695562">
    <property type="component" value="Unassembled WGS sequence"/>
</dbReference>
<dbReference type="PANTHER" id="PTHR10026">
    <property type="entry name" value="CYCLIN"/>
    <property type="match status" value="1"/>
</dbReference>
<evidence type="ECO:0000313" key="1">
    <source>
        <dbReference type="EMBL" id="KAF2072499.1"/>
    </source>
</evidence>
<dbReference type="OrthoDB" id="21191at2759"/>
<dbReference type="EMBL" id="AJWJ01000274">
    <property type="protein sequence ID" value="KAF2072499.1"/>
    <property type="molecule type" value="Genomic_DNA"/>
</dbReference>
<reference evidence="1" key="1">
    <citation type="submission" date="2020-01" db="EMBL/GenBank/DDBJ databases">
        <title>Development of genomics and gene disruption for Polysphondylium violaceum indicates a role for the polyketide synthase stlB in stalk morphogenesis.</title>
        <authorList>
            <person name="Narita B."/>
            <person name="Kawabe Y."/>
            <person name="Kin K."/>
            <person name="Saito T."/>
            <person name="Gibbs R."/>
            <person name="Kuspa A."/>
            <person name="Muzny D."/>
            <person name="Queller D."/>
            <person name="Richards S."/>
            <person name="Strassman J."/>
            <person name="Sucgang R."/>
            <person name="Worley K."/>
            <person name="Schaap P."/>
        </authorList>
    </citation>
    <scope>NUCLEOTIDE SEQUENCE</scope>
    <source>
        <strain evidence="1">QSvi11</strain>
    </source>
</reference>
<dbReference type="SUPFAM" id="SSF47954">
    <property type="entry name" value="Cyclin-like"/>
    <property type="match status" value="2"/>
</dbReference>